<comment type="caution">
    <text evidence="2">The sequence shown here is derived from an EMBL/GenBank/DDBJ whole genome shotgun (WGS) entry which is preliminary data.</text>
</comment>
<dbReference type="AlphaFoldDB" id="A0A4R5W8G3"/>
<organism evidence="2 3">
    <name type="scientific">Mycolicibacterium mucogenicum</name>
    <name type="common">Mycobacterium mucogenicum</name>
    <dbReference type="NCBI Taxonomy" id="56689"/>
    <lineage>
        <taxon>Bacteria</taxon>
        <taxon>Bacillati</taxon>
        <taxon>Actinomycetota</taxon>
        <taxon>Actinomycetes</taxon>
        <taxon>Mycobacteriales</taxon>
        <taxon>Mycobacteriaceae</taxon>
        <taxon>Mycolicibacterium</taxon>
    </lineage>
</organism>
<dbReference type="Proteomes" id="UP000294929">
    <property type="component" value="Unassembled WGS sequence"/>
</dbReference>
<evidence type="ECO:0000313" key="3">
    <source>
        <dbReference type="Proteomes" id="UP000294929"/>
    </source>
</evidence>
<evidence type="ECO:0000313" key="2">
    <source>
        <dbReference type="EMBL" id="TDK85162.1"/>
    </source>
</evidence>
<proteinExistence type="predicted"/>
<dbReference type="Pfam" id="PF01936">
    <property type="entry name" value="NYN"/>
    <property type="match status" value="1"/>
</dbReference>
<sequence>MPFTETLKDAKGRKAAKRRIVLVDIENVVGGLSAVRDHVSWAKAVIGECVPAQPGDQVVIGVGPTGLLDLACAWKSVRYVMRPGQNGADLALLEVLGENIADRFTEVVLVSGDGIFTHAIAALASRGVKTTVVAHASGLSRRLEFAAGEVRLLPEQPSPRSVAAVSNMDVA</sequence>
<protein>
    <submittedName>
        <fullName evidence="2">NYN domain-containing protein</fullName>
    </submittedName>
</protein>
<accession>A0A4R5W8G3</accession>
<gene>
    <name evidence="2" type="ORF">EUA03_23650</name>
</gene>
<feature type="domain" description="NYN" evidence="1">
    <location>
        <begin position="84"/>
        <end position="147"/>
    </location>
</feature>
<dbReference type="Gene3D" id="3.40.50.1010">
    <property type="entry name" value="5'-nuclease"/>
    <property type="match status" value="1"/>
</dbReference>
<dbReference type="InterPro" id="IPR021139">
    <property type="entry name" value="NYN"/>
</dbReference>
<reference evidence="2 3" key="1">
    <citation type="submission" date="2019-01" db="EMBL/GenBank/DDBJ databases">
        <title>High-quality-draft genome sequences of five non-tuberculosis mycobacteriaceae isolated from a nosocomial environment.</title>
        <authorList>
            <person name="Tiago I."/>
            <person name="Alarico S."/>
            <person name="Pereira S.G."/>
            <person name="Coelho C."/>
            <person name="Maranha A."/>
            <person name="Empadinhas N."/>
        </authorList>
    </citation>
    <scope>NUCLEOTIDE SEQUENCE [LARGE SCALE GENOMIC DNA]</scope>
    <source>
        <strain evidence="2 3">24AIII</strain>
    </source>
</reference>
<evidence type="ECO:0000259" key="1">
    <source>
        <dbReference type="Pfam" id="PF01936"/>
    </source>
</evidence>
<name>A0A4R5W8G3_MYCMU</name>
<dbReference type="RefSeq" id="WP_133428106.1">
    <property type="nucleotide sequence ID" value="NZ_SDLO01000027.1"/>
</dbReference>
<dbReference type="EMBL" id="SDLO01000027">
    <property type="protein sequence ID" value="TDK85162.1"/>
    <property type="molecule type" value="Genomic_DNA"/>
</dbReference>
<dbReference type="GO" id="GO:0004540">
    <property type="term" value="F:RNA nuclease activity"/>
    <property type="evidence" value="ECO:0007669"/>
    <property type="project" value="InterPro"/>
</dbReference>